<dbReference type="PANTHER" id="PTHR37981:SF1">
    <property type="entry name" value="SGNH HYDROLASE-TYPE ESTERASE DOMAIN-CONTAINING PROTEIN"/>
    <property type="match status" value="1"/>
</dbReference>
<gene>
    <name evidence="3" type="ORF">GSF22_31780</name>
</gene>
<dbReference type="RefSeq" id="WP_208817619.1">
    <property type="nucleotide sequence ID" value="NZ_WVUH01000509.1"/>
</dbReference>
<evidence type="ECO:0000313" key="4">
    <source>
        <dbReference type="Proteomes" id="UP000823521"/>
    </source>
</evidence>
<feature type="signal peptide" evidence="1">
    <location>
        <begin position="1"/>
        <end position="24"/>
    </location>
</feature>
<dbReference type="Proteomes" id="UP000823521">
    <property type="component" value="Unassembled WGS sequence"/>
</dbReference>
<organism evidence="3 4">
    <name type="scientific">Micromonospora echinofusca</name>
    <dbReference type="NCBI Taxonomy" id="47858"/>
    <lineage>
        <taxon>Bacteria</taxon>
        <taxon>Bacillati</taxon>
        <taxon>Actinomycetota</taxon>
        <taxon>Actinomycetes</taxon>
        <taxon>Micromonosporales</taxon>
        <taxon>Micromonosporaceae</taxon>
        <taxon>Micromonospora</taxon>
    </lineage>
</organism>
<proteinExistence type="predicted"/>
<keyword evidence="4" id="KW-1185">Reference proteome</keyword>
<name>A0ABS3W168_MICEH</name>
<dbReference type="CDD" id="cd01823">
    <property type="entry name" value="SEST_like"/>
    <property type="match status" value="1"/>
</dbReference>
<feature type="domain" description="SGNH hydrolase-type esterase" evidence="2">
    <location>
        <begin position="37"/>
        <end position="254"/>
    </location>
</feature>
<evidence type="ECO:0000313" key="3">
    <source>
        <dbReference type="EMBL" id="MBO4210539.1"/>
    </source>
</evidence>
<dbReference type="InterPro" id="IPR036514">
    <property type="entry name" value="SGNH_hydro_sf"/>
</dbReference>
<keyword evidence="1" id="KW-0732">Signal</keyword>
<sequence length="267" mass="27702">MRRTRLVSLALSLTAALGATLALAVPAQAAATDHYVALGDSYSSGVGAGSYTSESGSCQRSTNAYPALYAANIRPASYRSVACSGATTATVINSQLSALSSTTTLVSISVGGNDVGFANIMTTCVLYGTTECVAAVDAAMVKARNQLPGLLANVYTGIRSKAPNARVVVLGYPVFYQLNTVCVGLSDTSRAKINEGINLVDDITRSAAVAKGFKFADVRSIFVGHQLCSYGEKWLHALNYLNLGISYHPTAAGQSGGYYPVFRSAAG</sequence>
<accession>A0ABS3W168</accession>
<reference evidence="3 4" key="1">
    <citation type="submission" date="2019-12" db="EMBL/GenBank/DDBJ databases">
        <title>Whole genome sequencing of endophytic Actinobacterium Micromonospora sp. MPMI6T.</title>
        <authorList>
            <person name="Evv R."/>
            <person name="Podile A.R."/>
        </authorList>
    </citation>
    <scope>NUCLEOTIDE SEQUENCE [LARGE SCALE GENOMIC DNA]</scope>
    <source>
        <strain evidence="3 4">MPMI6</strain>
    </source>
</reference>
<dbReference type="InterPro" id="IPR037460">
    <property type="entry name" value="SEST-like"/>
</dbReference>
<comment type="caution">
    <text evidence="3">The sequence shown here is derived from an EMBL/GenBank/DDBJ whole genome shotgun (WGS) entry which is preliminary data.</text>
</comment>
<protein>
    <submittedName>
        <fullName evidence="3">Lipase</fullName>
    </submittedName>
</protein>
<dbReference type="Gene3D" id="3.40.50.1110">
    <property type="entry name" value="SGNH hydrolase"/>
    <property type="match status" value="1"/>
</dbReference>
<evidence type="ECO:0000256" key="1">
    <source>
        <dbReference type="SAM" id="SignalP"/>
    </source>
</evidence>
<dbReference type="EMBL" id="WVUH01000509">
    <property type="protein sequence ID" value="MBO4210539.1"/>
    <property type="molecule type" value="Genomic_DNA"/>
</dbReference>
<dbReference type="SUPFAM" id="SSF52266">
    <property type="entry name" value="SGNH hydrolase"/>
    <property type="match status" value="1"/>
</dbReference>
<dbReference type="InterPro" id="IPR013830">
    <property type="entry name" value="SGNH_hydro"/>
</dbReference>
<feature type="chain" id="PRO_5047211888" evidence="1">
    <location>
        <begin position="25"/>
        <end position="267"/>
    </location>
</feature>
<evidence type="ECO:0000259" key="2">
    <source>
        <dbReference type="Pfam" id="PF13472"/>
    </source>
</evidence>
<dbReference type="Pfam" id="PF13472">
    <property type="entry name" value="Lipase_GDSL_2"/>
    <property type="match status" value="1"/>
</dbReference>
<dbReference type="PANTHER" id="PTHR37981">
    <property type="entry name" value="LIPASE 2"/>
    <property type="match status" value="1"/>
</dbReference>